<name>A0A174BN27_9CLOT</name>
<organism evidence="4 5">
    <name type="scientific">Clostridium disporicum</name>
    <dbReference type="NCBI Taxonomy" id="84024"/>
    <lineage>
        <taxon>Bacteria</taxon>
        <taxon>Bacillati</taxon>
        <taxon>Bacillota</taxon>
        <taxon>Clostridia</taxon>
        <taxon>Eubacteriales</taxon>
        <taxon>Clostridiaceae</taxon>
        <taxon>Clostridium</taxon>
    </lineage>
</organism>
<dbReference type="Gene3D" id="3.40.50.10810">
    <property type="entry name" value="Tandem AAA-ATPase domain"/>
    <property type="match status" value="1"/>
</dbReference>
<dbReference type="GO" id="GO:0016787">
    <property type="term" value="F:hydrolase activity"/>
    <property type="evidence" value="ECO:0007669"/>
    <property type="project" value="UniProtKB-KW"/>
</dbReference>
<dbReference type="InterPro" id="IPR038718">
    <property type="entry name" value="SNF2-like_sf"/>
</dbReference>
<dbReference type="Gene3D" id="3.40.50.300">
    <property type="entry name" value="P-loop containing nucleotide triphosphate hydrolases"/>
    <property type="match status" value="1"/>
</dbReference>
<dbReference type="Pfam" id="PF08455">
    <property type="entry name" value="SNF2_assoc"/>
    <property type="match status" value="1"/>
</dbReference>
<evidence type="ECO:0000313" key="5">
    <source>
        <dbReference type="Proteomes" id="UP000095558"/>
    </source>
</evidence>
<evidence type="ECO:0000256" key="1">
    <source>
        <dbReference type="ARBA" id="ARBA00022801"/>
    </source>
</evidence>
<feature type="domain" description="Helicase C-terminal" evidence="3">
    <location>
        <begin position="793"/>
        <end position="946"/>
    </location>
</feature>
<dbReference type="InterPro" id="IPR013663">
    <property type="entry name" value="Helicase_SWF/SNF/SWI_bac"/>
</dbReference>
<dbReference type="SUPFAM" id="SSF52540">
    <property type="entry name" value="P-loop containing nucleoside triphosphate hydrolases"/>
    <property type="match status" value="2"/>
</dbReference>
<dbReference type="PROSITE" id="PS51192">
    <property type="entry name" value="HELICASE_ATP_BIND_1"/>
    <property type="match status" value="1"/>
</dbReference>
<dbReference type="SMART" id="SM00490">
    <property type="entry name" value="HELICc"/>
    <property type="match status" value="1"/>
</dbReference>
<dbReference type="EMBL" id="CYZV01000011">
    <property type="protein sequence ID" value="CUO01629.1"/>
    <property type="molecule type" value="Genomic_DNA"/>
</dbReference>
<dbReference type="Pfam" id="PF00176">
    <property type="entry name" value="SNF2-rel_dom"/>
    <property type="match status" value="1"/>
</dbReference>
<keyword evidence="4" id="KW-0547">Nucleotide-binding</keyword>
<dbReference type="Pfam" id="PF00271">
    <property type="entry name" value="Helicase_C"/>
    <property type="match status" value="1"/>
</dbReference>
<keyword evidence="1" id="KW-0378">Hydrolase</keyword>
<keyword evidence="4" id="KW-0067">ATP-binding</keyword>
<dbReference type="CDD" id="cd18012">
    <property type="entry name" value="DEXQc_arch_SWI2_SNF2"/>
    <property type="match status" value="1"/>
</dbReference>
<dbReference type="RefSeq" id="WP_055275955.1">
    <property type="nucleotide sequence ID" value="NZ_CYZV01000011.1"/>
</dbReference>
<gene>
    <name evidence="4" type="ORF">ERS852470_01239</name>
</gene>
<reference evidence="4 5" key="1">
    <citation type="submission" date="2015-09" db="EMBL/GenBank/DDBJ databases">
        <authorList>
            <consortium name="Pathogen Informatics"/>
        </authorList>
    </citation>
    <scope>NUCLEOTIDE SEQUENCE [LARGE SCALE GENOMIC DNA]</scope>
    <source>
        <strain evidence="4 5">2789STDY5834855</strain>
    </source>
</reference>
<dbReference type="InterPro" id="IPR014001">
    <property type="entry name" value="Helicase_ATP-bd"/>
</dbReference>
<evidence type="ECO:0000313" key="4">
    <source>
        <dbReference type="EMBL" id="CUO01629.1"/>
    </source>
</evidence>
<dbReference type="InterPro" id="IPR049730">
    <property type="entry name" value="SNF2/RAD54-like_C"/>
</dbReference>
<dbReference type="AlphaFoldDB" id="A0A174BN27"/>
<dbReference type="SMART" id="SM00487">
    <property type="entry name" value="DEXDc"/>
    <property type="match status" value="1"/>
</dbReference>
<evidence type="ECO:0000259" key="2">
    <source>
        <dbReference type="PROSITE" id="PS51192"/>
    </source>
</evidence>
<dbReference type="PROSITE" id="PS51194">
    <property type="entry name" value="HELICASE_CTER"/>
    <property type="match status" value="1"/>
</dbReference>
<proteinExistence type="predicted"/>
<keyword evidence="4" id="KW-0347">Helicase</keyword>
<protein>
    <submittedName>
        <fullName evidence="4">SWF/SNF family helicase</fullName>
    </submittedName>
</protein>
<accession>A0A174BN27</accession>
<dbReference type="GO" id="GO:0005524">
    <property type="term" value="F:ATP binding"/>
    <property type="evidence" value="ECO:0007669"/>
    <property type="project" value="InterPro"/>
</dbReference>
<dbReference type="InterPro" id="IPR027417">
    <property type="entry name" value="P-loop_NTPase"/>
</dbReference>
<feature type="domain" description="Helicase ATP-binding" evidence="2">
    <location>
        <begin position="512"/>
        <end position="669"/>
    </location>
</feature>
<dbReference type="CDD" id="cd18793">
    <property type="entry name" value="SF2_C_SNF"/>
    <property type="match status" value="1"/>
</dbReference>
<dbReference type="GO" id="GO:0004386">
    <property type="term" value="F:helicase activity"/>
    <property type="evidence" value="ECO:0007669"/>
    <property type="project" value="UniProtKB-KW"/>
</dbReference>
<sequence>MCNNKGTNILDILLNNEDKDELKIEVYLNKIDYNSKISVEFKIGLKKTSSNKLNIIKDIRQFLVYYENHIPLKYSKDFIFDINKQFFSSKDLALINYIYELLEIDGSKFKHIKLKDRTIDGKYIYPPKYLMKEFFNTIKDHRVYFNDNFFSRPVDCEIQTGNPYLEMNLEYKNNEYILKLLSDLPLTLNDNFNIMINGTTILLPTKDFINKIKPYYEIFSNHTKVIFPKEEEDRILKQLIPTLNSLSDNLILSSNIQEKVVLAKPLFNFYFDKEDNFILMTLKVQYDKYEFNIFNEYDQKVIYRDYNKESQVISLLKSLGFDHVNGKFYLTFGDDYIFNFFKNKIYDLQNIGTVYYSENFKGIKVINNKSIIGHISVGKYDYFELKFEIKDIPQFEINNILRAFRDNLKYYKLENGEFLDLEELELNNFLKLIDNLNSDNIIEHNTIEFHKSKVLYTNDFIKENKIKFLKGVNNLKSLKSQFNNIDKLTFEVPKEFVGELRNYQYKGYCYLKTLSQLGFGGILADEMGLGKTIQTIAFLSSYKCKTSLIVAPSSLVFNWKQEFSKFAPSLNVALVNSTKEYRSKIINNANNYDVLITTYSLLRNDINEYANIEFETIILDEAQNIKNYNSQNAISVKMLNAKNRFALTGTPIENSLLELWSIFDFIMPGYLFDRDTFIVKYYRRYLDCKELSDEFKKLIKPFILRRIKSDVLKELPSKIEKIIEIELPKEQQDVYGVYTNTVIDLIEKKIVNDEFSSRKIEILSYITKLRQIVLDPSVVLDNYHGGSGKIDALIDILNVAVEENHKILVFSQFTSVLSSIKKRLEVENLTYCYLDGSLSQKKRDEEVFKFNNSDSSIFLISLKAGGVGLNLQSADIVIHFDPWWNPAIEAQASDRAHRIGQKKIVEVIKLIAKDTIEEKVIKLQNEKKELINNILDDKSLKNNHIFDLSEDEILNLFK</sequence>
<dbReference type="PANTHER" id="PTHR10799">
    <property type="entry name" value="SNF2/RAD54 HELICASE FAMILY"/>
    <property type="match status" value="1"/>
</dbReference>
<dbReference type="Proteomes" id="UP000095558">
    <property type="component" value="Unassembled WGS sequence"/>
</dbReference>
<evidence type="ECO:0000259" key="3">
    <source>
        <dbReference type="PROSITE" id="PS51194"/>
    </source>
</evidence>
<dbReference type="InterPro" id="IPR000330">
    <property type="entry name" value="SNF2_N"/>
</dbReference>
<dbReference type="InterPro" id="IPR001650">
    <property type="entry name" value="Helicase_C-like"/>
</dbReference>
<dbReference type="OrthoDB" id="9760715at2"/>